<dbReference type="EMBL" id="LAZR01008355">
    <property type="protein sequence ID" value="KKM79288.1"/>
    <property type="molecule type" value="Genomic_DNA"/>
</dbReference>
<accession>A0A0F9KBJ9</accession>
<proteinExistence type="predicted"/>
<organism evidence="1">
    <name type="scientific">marine sediment metagenome</name>
    <dbReference type="NCBI Taxonomy" id="412755"/>
    <lineage>
        <taxon>unclassified sequences</taxon>
        <taxon>metagenomes</taxon>
        <taxon>ecological metagenomes</taxon>
    </lineage>
</organism>
<name>A0A0F9KBJ9_9ZZZZ</name>
<feature type="non-terminal residue" evidence="1">
    <location>
        <position position="88"/>
    </location>
</feature>
<dbReference type="InterPro" id="IPR012334">
    <property type="entry name" value="Pectin_lyas_fold"/>
</dbReference>
<protein>
    <recommendedName>
        <fullName evidence="2">DUF1565 domain-containing protein</fullName>
    </recommendedName>
</protein>
<dbReference type="InterPro" id="IPR011050">
    <property type="entry name" value="Pectin_lyase_fold/virulence"/>
</dbReference>
<gene>
    <name evidence="1" type="ORF">LCGC14_1351490</name>
</gene>
<reference evidence="1" key="1">
    <citation type="journal article" date="2015" name="Nature">
        <title>Complex archaea that bridge the gap between prokaryotes and eukaryotes.</title>
        <authorList>
            <person name="Spang A."/>
            <person name="Saw J.H."/>
            <person name="Jorgensen S.L."/>
            <person name="Zaremba-Niedzwiedzka K."/>
            <person name="Martijn J."/>
            <person name="Lind A.E."/>
            <person name="van Eijk R."/>
            <person name="Schleper C."/>
            <person name="Guy L."/>
            <person name="Ettema T.J."/>
        </authorList>
    </citation>
    <scope>NUCLEOTIDE SEQUENCE</scope>
</reference>
<evidence type="ECO:0008006" key="2">
    <source>
        <dbReference type="Google" id="ProtNLM"/>
    </source>
</evidence>
<evidence type="ECO:0000313" key="1">
    <source>
        <dbReference type="EMBL" id="KKM79288.1"/>
    </source>
</evidence>
<sequence length="88" mass="9279">MASNFPNGFAQGVTIRGLPLQQLHPGSVFWVSNTTVLPDGADISPSDGNDGSFLRPFKTIDYAIGQCKANRGDVILVAPGYTQTLANA</sequence>
<dbReference type="SUPFAM" id="SSF51126">
    <property type="entry name" value="Pectin lyase-like"/>
    <property type="match status" value="1"/>
</dbReference>
<dbReference type="AlphaFoldDB" id="A0A0F9KBJ9"/>
<comment type="caution">
    <text evidence="1">The sequence shown here is derived from an EMBL/GenBank/DDBJ whole genome shotgun (WGS) entry which is preliminary data.</text>
</comment>
<dbReference type="Gene3D" id="2.160.20.10">
    <property type="entry name" value="Single-stranded right-handed beta-helix, Pectin lyase-like"/>
    <property type="match status" value="1"/>
</dbReference>